<organism evidence="1 2">
    <name type="scientific">Caligus rogercresseyi</name>
    <name type="common">Sea louse</name>
    <dbReference type="NCBI Taxonomy" id="217165"/>
    <lineage>
        <taxon>Eukaryota</taxon>
        <taxon>Metazoa</taxon>
        <taxon>Ecdysozoa</taxon>
        <taxon>Arthropoda</taxon>
        <taxon>Crustacea</taxon>
        <taxon>Multicrustacea</taxon>
        <taxon>Hexanauplia</taxon>
        <taxon>Copepoda</taxon>
        <taxon>Siphonostomatoida</taxon>
        <taxon>Caligidae</taxon>
        <taxon>Caligus</taxon>
    </lineage>
</organism>
<dbReference type="AlphaFoldDB" id="A0A7T8JX89"/>
<proteinExistence type="predicted"/>
<keyword evidence="2" id="KW-1185">Reference proteome</keyword>
<dbReference type="Proteomes" id="UP000595437">
    <property type="component" value="Chromosome 13"/>
</dbReference>
<feature type="non-terminal residue" evidence="1">
    <location>
        <position position="1"/>
    </location>
</feature>
<dbReference type="OrthoDB" id="8063979at2759"/>
<evidence type="ECO:0000313" key="2">
    <source>
        <dbReference type="Proteomes" id="UP000595437"/>
    </source>
</evidence>
<accession>A0A7T8JX89</accession>
<evidence type="ECO:0000313" key="1">
    <source>
        <dbReference type="EMBL" id="QQP38468.1"/>
    </source>
</evidence>
<dbReference type="EMBL" id="CP045902">
    <property type="protein sequence ID" value="QQP38468.1"/>
    <property type="molecule type" value="Genomic_DNA"/>
</dbReference>
<name>A0A7T8JX89_CALRO</name>
<protein>
    <submittedName>
        <fullName evidence="1">Uncharacterized protein</fullName>
    </submittedName>
</protein>
<reference evidence="2" key="1">
    <citation type="submission" date="2021-01" db="EMBL/GenBank/DDBJ databases">
        <title>Caligus Genome Assembly.</title>
        <authorList>
            <person name="Gallardo-Escarate C."/>
        </authorList>
    </citation>
    <scope>NUCLEOTIDE SEQUENCE [LARGE SCALE GENOMIC DNA]</scope>
</reference>
<gene>
    <name evidence="1" type="ORF">FKW44_019042</name>
</gene>
<sequence length="76" mass="8526">IDQKVTEVLVLDLSSQKENKSWEASLTLTPQNSVFQAEILAIKEALSWIKTIGKSGATVDFEFGRTPKQLSEPYDR</sequence>